<sequence length="208" mass="22562">MDQSAGIVLRPATAGDIDEITRVVADAFEHDDPIEEFVFPSEAVRRRNAPRMLRVMVKYRFIPAGGAEVAVRDGAIVGALLWYPAGYRQSLWREAVSGPQFLWAMGSATPRAMAVDAALARIAPQRPHHLVVYLGCDPAVQGEGVGTALMRSLGERSDREGVPMCGMCKDGNVGFYEPLGFRRIGETAVGRGGPRMNVLMRPPAEAKV</sequence>
<dbReference type="InterPro" id="IPR000182">
    <property type="entry name" value="GNAT_dom"/>
</dbReference>
<keyword evidence="2" id="KW-0808">Transferase</keyword>
<reference evidence="2 3" key="1">
    <citation type="submission" date="2019-02" db="EMBL/GenBank/DDBJ databases">
        <authorList>
            <consortium name="Pathogen Informatics"/>
        </authorList>
    </citation>
    <scope>NUCLEOTIDE SEQUENCE [LARGE SCALE GENOMIC DNA]</scope>
    <source>
        <strain evidence="2 3">3012STDY6756504</strain>
    </source>
</reference>
<gene>
    <name evidence="2" type="ORF">NCTC10797_01763</name>
</gene>
<dbReference type="AlphaFoldDB" id="A0A4U8W8K5"/>
<dbReference type="InterPro" id="IPR052523">
    <property type="entry name" value="Trichothecene_AcTrans"/>
</dbReference>
<dbReference type="GO" id="GO:0016747">
    <property type="term" value="F:acyltransferase activity, transferring groups other than amino-acyl groups"/>
    <property type="evidence" value="ECO:0007669"/>
    <property type="project" value="InterPro"/>
</dbReference>
<dbReference type="InterPro" id="IPR016181">
    <property type="entry name" value="Acyl_CoA_acyltransferase"/>
</dbReference>
<dbReference type="EMBL" id="LR215973">
    <property type="protein sequence ID" value="VFA97998.1"/>
    <property type="molecule type" value="Genomic_DNA"/>
</dbReference>
<dbReference type="Gene3D" id="3.40.630.30">
    <property type="match status" value="1"/>
</dbReference>
<evidence type="ECO:0000259" key="1">
    <source>
        <dbReference type="PROSITE" id="PS51186"/>
    </source>
</evidence>
<dbReference type="PANTHER" id="PTHR42791">
    <property type="entry name" value="GNAT FAMILY ACETYLTRANSFERASE"/>
    <property type="match status" value="1"/>
</dbReference>
<organism evidence="2 3">
    <name type="scientific">Nocardia cyriacigeorgica</name>
    <dbReference type="NCBI Taxonomy" id="135487"/>
    <lineage>
        <taxon>Bacteria</taxon>
        <taxon>Bacillati</taxon>
        <taxon>Actinomycetota</taxon>
        <taxon>Actinomycetes</taxon>
        <taxon>Mycobacteriales</taxon>
        <taxon>Nocardiaceae</taxon>
        <taxon>Nocardia</taxon>
    </lineage>
</organism>
<proteinExistence type="predicted"/>
<protein>
    <submittedName>
        <fullName evidence="2">Predicted acetyltransferase</fullName>
    </submittedName>
</protein>
<dbReference type="SUPFAM" id="SSF55729">
    <property type="entry name" value="Acyl-CoA N-acyltransferases (Nat)"/>
    <property type="match status" value="1"/>
</dbReference>
<evidence type="ECO:0000313" key="3">
    <source>
        <dbReference type="Proteomes" id="UP000290439"/>
    </source>
</evidence>
<feature type="domain" description="N-acetyltransferase" evidence="1">
    <location>
        <begin position="7"/>
        <end position="205"/>
    </location>
</feature>
<dbReference type="Proteomes" id="UP000290439">
    <property type="component" value="Chromosome"/>
</dbReference>
<accession>A0A4U8W8K5</accession>
<dbReference type="PROSITE" id="PS51186">
    <property type="entry name" value="GNAT"/>
    <property type="match status" value="1"/>
</dbReference>
<dbReference type="Pfam" id="PF13508">
    <property type="entry name" value="Acetyltransf_7"/>
    <property type="match status" value="1"/>
</dbReference>
<dbReference type="PANTHER" id="PTHR42791:SF1">
    <property type="entry name" value="N-ACETYLTRANSFERASE DOMAIN-CONTAINING PROTEIN"/>
    <property type="match status" value="1"/>
</dbReference>
<evidence type="ECO:0000313" key="2">
    <source>
        <dbReference type="EMBL" id="VFA97998.1"/>
    </source>
</evidence>
<name>A0A4U8W8K5_9NOCA</name>